<comment type="caution">
    <text evidence="2">The sequence shown here is derived from an EMBL/GenBank/DDBJ whole genome shotgun (WGS) entry which is preliminary data.</text>
</comment>
<proteinExistence type="predicted"/>
<feature type="transmembrane region" description="Helical" evidence="1">
    <location>
        <begin position="135"/>
        <end position="153"/>
    </location>
</feature>
<evidence type="ECO:0000313" key="2">
    <source>
        <dbReference type="EMBL" id="KKM87029.1"/>
    </source>
</evidence>
<reference evidence="2" key="1">
    <citation type="journal article" date="2015" name="Nature">
        <title>Complex archaea that bridge the gap between prokaryotes and eukaryotes.</title>
        <authorList>
            <person name="Spang A."/>
            <person name="Saw J.H."/>
            <person name="Jorgensen S.L."/>
            <person name="Zaremba-Niedzwiedzka K."/>
            <person name="Martijn J."/>
            <person name="Lind A.E."/>
            <person name="van Eijk R."/>
            <person name="Schleper C."/>
            <person name="Guy L."/>
            <person name="Ettema T.J."/>
        </authorList>
    </citation>
    <scope>NUCLEOTIDE SEQUENCE</scope>
</reference>
<dbReference type="EMBL" id="LAZR01007163">
    <property type="protein sequence ID" value="KKM87029.1"/>
    <property type="molecule type" value="Genomic_DNA"/>
</dbReference>
<accession>A0A0F9KXG3</accession>
<keyword evidence="1" id="KW-1133">Transmembrane helix</keyword>
<evidence type="ECO:0000256" key="1">
    <source>
        <dbReference type="SAM" id="Phobius"/>
    </source>
</evidence>
<organism evidence="2">
    <name type="scientific">marine sediment metagenome</name>
    <dbReference type="NCBI Taxonomy" id="412755"/>
    <lineage>
        <taxon>unclassified sequences</taxon>
        <taxon>metagenomes</taxon>
        <taxon>ecological metagenomes</taxon>
    </lineage>
</organism>
<keyword evidence="1" id="KW-0812">Transmembrane</keyword>
<name>A0A0F9KXG3_9ZZZZ</name>
<sequence>MKGKQLVSLILLFSVFFICVVPFGSAADYIIIVRPREGQIFTVGNNLISWEPPEDLKSVKIDLYKNRQLRKNLDMYTKNDGEYIWHINRTTDHFVDGDDYQIKITGIAGSVISGMSSRFSIVMGRLPFKLTDANVIAIVIGFVVLLALIVLFYERKTHKIKRWRERVKASIRKRKRIKKYKRIIKERNNN</sequence>
<keyword evidence="1" id="KW-0472">Membrane</keyword>
<gene>
    <name evidence="2" type="ORF">LCGC14_1273000</name>
</gene>
<protein>
    <submittedName>
        <fullName evidence="2">Uncharacterized protein</fullName>
    </submittedName>
</protein>
<dbReference type="AlphaFoldDB" id="A0A0F9KXG3"/>